<dbReference type="KEGG" id="pno:SNOG_09355"/>
<feature type="compositionally biased region" description="Basic and acidic residues" evidence="1">
    <location>
        <begin position="192"/>
        <end position="203"/>
    </location>
</feature>
<reference evidence="4" key="1">
    <citation type="journal article" date="2021" name="BMC Genomics">
        <title>Chromosome-level genome assembly and manually-curated proteome of model necrotroph Parastagonospora nodorum Sn15 reveals a genome-wide trove of candidate effector homologs, and redundancy of virulence-related functions within an accessory chromosome.</title>
        <authorList>
            <person name="Bertazzoni S."/>
            <person name="Jones D.A.B."/>
            <person name="Phan H.T."/>
            <person name="Tan K.-C."/>
            <person name="Hane J.K."/>
        </authorList>
    </citation>
    <scope>NUCLEOTIDE SEQUENCE [LARGE SCALE GENOMIC DNA]</scope>
    <source>
        <strain evidence="4">SN15 / ATCC MYA-4574 / FGSC 10173)</strain>
    </source>
</reference>
<feature type="region of interest" description="Disordered" evidence="1">
    <location>
        <begin position="176"/>
        <end position="213"/>
    </location>
</feature>
<evidence type="ECO:0000259" key="2">
    <source>
        <dbReference type="Pfam" id="PF24580"/>
    </source>
</evidence>
<dbReference type="Gene3D" id="1.10.150.50">
    <property type="entry name" value="Transcription Factor, Ets-1"/>
    <property type="match status" value="1"/>
</dbReference>
<feature type="compositionally biased region" description="Acidic residues" evidence="1">
    <location>
        <begin position="176"/>
        <end position="191"/>
    </location>
</feature>
<feature type="compositionally biased region" description="Polar residues" evidence="1">
    <location>
        <begin position="433"/>
        <end position="442"/>
    </location>
</feature>
<gene>
    <name evidence="3" type="ORF">JI435_093550</name>
</gene>
<feature type="region of interest" description="Disordered" evidence="1">
    <location>
        <begin position="356"/>
        <end position="457"/>
    </location>
</feature>
<sequence length="640" mass="71802">MTSQLTFAKDPWSWNIEDLVAAVCHSSLFQAAGCRLEDLPNAQSLEAQLRDQEVTGATFLTALDSRTLRSELGIQNLGQRTALLAVIELLRQHSTAHKQHAATIGVQALDINQSGSSANTTYANTDGRKRLKTTHIATVPLHVVQEPPLVDGTGQWDHLLRWEQEQQHVISVDDIAADAESESEDEEEDMEERSGSGEPEKMPVDTAVEAQSRSRLSQDQVVNIINERLDYYTNAWKPNHGVIKGDEINYQPETMWQEAEANGHRQALIKKYETDVLYYKHRLDQLCEEIIKSPGNTVDRVRYQCRNLEVTVNSLELSEWLLSIYRLDPVDDSDDSGDEEIRHNNLINISGENTSARGAVRTIPPRSQQRFDVIDLGSPPESSQGDMEDLLVESSPPPELPAVHRHPSPPDVDHTPDLAVAETIEPGAHAHPQNPQTTSTATKRSRGHLGDEPQHASIASARRWTWSDLTSTRDRKRIVTKALYEMNFNERETIRTRLGTVGKAEMIREIVACVRMLAQNGNKMPGILPRDLPKIVTLTRLFLSCWLGNNYLRIEPTELHLQDLGQRLQDGSPDLGTFWDYLNTVMTTTFSPTALQNPERPSQAEIIEISDDDEPSSRPSARQPTGRPQMSQHPTTIILD</sequence>
<dbReference type="InterPro" id="IPR013761">
    <property type="entry name" value="SAM/pointed_sf"/>
</dbReference>
<feature type="domain" description="DUF7607" evidence="2">
    <location>
        <begin position="219"/>
        <end position="327"/>
    </location>
</feature>
<evidence type="ECO:0000313" key="3">
    <source>
        <dbReference type="EMBL" id="QRD00831.1"/>
    </source>
</evidence>
<dbReference type="InterPro" id="IPR056026">
    <property type="entry name" value="DUF7607"/>
</dbReference>
<dbReference type="VEuPathDB" id="FungiDB:JI435_093550"/>
<evidence type="ECO:0000313" key="4">
    <source>
        <dbReference type="Proteomes" id="UP000663193"/>
    </source>
</evidence>
<protein>
    <recommendedName>
        <fullName evidence="2">DUF7607 domain-containing protein</fullName>
    </recommendedName>
</protein>
<dbReference type="RefSeq" id="XP_001799650.1">
    <property type="nucleotide sequence ID" value="XM_001799598.1"/>
</dbReference>
<dbReference type="AlphaFoldDB" id="A0A7U2I2E9"/>
<dbReference type="Proteomes" id="UP000663193">
    <property type="component" value="Chromosome 11"/>
</dbReference>
<proteinExistence type="predicted"/>
<keyword evidence="4" id="KW-1185">Reference proteome</keyword>
<dbReference type="OrthoDB" id="3533395at2759"/>
<feature type="compositionally biased region" description="Polar residues" evidence="1">
    <location>
        <begin position="617"/>
        <end position="640"/>
    </location>
</feature>
<dbReference type="EMBL" id="CP069033">
    <property type="protein sequence ID" value="QRD00831.1"/>
    <property type="molecule type" value="Genomic_DNA"/>
</dbReference>
<organism evidence="3 4">
    <name type="scientific">Phaeosphaeria nodorum (strain SN15 / ATCC MYA-4574 / FGSC 10173)</name>
    <name type="common">Glume blotch fungus</name>
    <name type="synonym">Parastagonospora nodorum</name>
    <dbReference type="NCBI Taxonomy" id="321614"/>
    <lineage>
        <taxon>Eukaryota</taxon>
        <taxon>Fungi</taxon>
        <taxon>Dikarya</taxon>
        <taxon>Ascomycota</taxon>
        <taxon>Pezizomycotina</taxon>
        <taxon>Dothideomycetes</taxon>
        <taxon>Pleosporomycetidae</taxon>
        <taxon>Pleosporales</taxon>
        <taxon>Pleosporineae</taxon>
        <taxon>Phaeosphaeriaceae</taxon>
        <taxon>Parastagonospora</taxon>
    </lineage>
</organism>
<name>A0A7U2I2E9_PHANO</name>
<feature type="region of interest" description="Disordered" evidence="1">
    <location>
        <begin position="592"/>
        <end position="640"/>
    </location>
</feature>
<dbReference type="Pfam" id="PF24580">
    <property type="entry name" value="DUF7607"/>
    <property type="match status" value="1"/>
</dbReference>
<accession>A0A7U2I2E9</accession>
<evidence type="ECO:0000256" key="1">
    <source>
        <dbReference type="SAM" id="MobiDB-lite"/>
    </source>
</evidence>